<evidence type="ECO:0000313" key="1">
    <source>
        <dbReference type="EMBL" id="GIG72411.1"/>
    </source>
</evidence>
<proteinExistence type="predicted"/>
<dbReference type="EMBL" id="BONU01000003">
    <property type="protein sequence ID" value="GIG72411.1"/>
    <property type="molecule type" value="Genomic_DNA"/>
</dbReference>
<gene>
    <name evidence="1" type="ORF">Pfl04_08150</name>
</gene>
<dbReference type="RefSeq" id="WP_203981154.1">
    <property type="nucleotide sequence ID" value="NZ_BAAAQJ010000008.1"/>
</dbReference>
<name>A0A8J3LRN7_9ACTN</name>
<sequence>MTSRPQPDVTDETSAELARLRNAIACELHAQLALRGETINLAEVTEVAYAVAIQLGKAFRIEWAPGQESDRDDDDPLSLDAAVFYGSAMPTEGNERYPIFDREWPYRS</sequence>
<keyword evidence="2" id="KW-1185">Reference proteome</keyword>
<dbReference type="Proteomes" id="UP000653674">
    <property type="component" value="Unassembled WGS sequence"/>
</dbReference>
<protein>
    <submittedName>
        <fullName evidence="1">Uncharacterized protein</fullName>
    </submittedName>
</protein>
<dbReference type="AlphaFoldDB" id="A0A8J3LRN7"/>
<reference evidence="1" key="1">
    <citation type="submission" date="2021-01" db="EMBL/GenBank/DDBJ databases">
        <title>Whole genome shotgun sequence of Planosporangium flavigriseum NBRC 105377.</title>
        <authorList>
            <person name="Komaki H."/>
            <person name="Tamura T."/>
        </authorList>
    </citation>
    <scope>NUCLEOTIDE SEQUENCE</scope>
    <source>
        <strain evidence="1">NBRC 105377</strain>
    </source>
</reference>
<comment type="caution">
    <text evidence="1">The sequence shown here is derived from an EMBL/GenBank/DDBJ whole genome shotgun (WGS) entry which is preliminary data.</text>
</comment>
<evidence type="ECO:0000313" key="2">
    <source>
        <dbReference type="Proteomes" id="UP000653674"/>
    </source>
</evidence>
<accession>A0A8J3LRN7</accession>
<organism evidence="1 2">
    <name type="scientific">Planosporangium flavigriseum</name>
    <dbReference type="NCBI Taxonomy" id="373681"/>
    <lineage>
        <taxon>Bacteria</taxon>
        <taxon>Bacillati</taxon>
        <taxon>Actinomycetota</taxon>
        <taxon>Actinomycetes</taxon>
        <taxon>Micromonosporales</taxon>
        <taxon>Micromonosporaceae</taxon>
        <taxon>Planosporangium</taxon>
    </lineage>
</organism>